<organism evidence="1 2">
    <name type="scientific">Galdieria yellowstonensis</name>
    <dbReference type="NCBI Taxonomy" id="3028027"/>
    <lineage>
        <taxon>Eukaryota</taxon>
        <taxon>Rhodophyta</taxon>
        <taxon>Bangiophyceae</taxon>
        <taxon>Galdieriales</taxon>
        <taxon>Galdieriaceae</taxon>
        <taxon>Galdieria</taxon>
    </lineage>
</organism>
<keyword evidence="2" id="KW-1185">Reference proteome</keyword>
<sequence>MSQVYSSDIEELLSSPPAWLEDKVVESASENSVEAPLALQLLLGSLPECAEPSHLPTSQGSQRKPVIYDLYEDLTTVGTSCREMLEKRKKQLEESGLPLSVLFCYHIPLNVTETELCTLLFDQLGILGVTHYRMEYSNSRRSRSCWLYFFSDEYCELAAFHLARFIEKGGSLPFEFSFSLPENDDVVQWKMQTTKKRKRTSKLQRSLATAHDLGVVSNTLFFDYIEPEIDLQKFREILTSATSGVVHVRITEPLLRKAPGNRNGNLIQTSRLGWVTYASEALMLNALVRFKSSHLTKLGLGVPQMDKTASKHKQYPEFALSQRQKKSQISALKSGGEKITFIYEK</sequence>
<evidence type="ECO:0000313" key="1">
    <source>
        <dbReference type="EMBL" id="KAK4525125.1"/>
    </source>
</evidence>
<comment type="caution">
    <text evidence="1">The sequence shown here is derived from an EMBL/GenBank/DDBJ whole genome shotgun (WGS) entry which is preliminary data.</text>
</comment>
<name>A0AAV9ICJ0_9RHOD</name>
<dbReference type="Proteomes" id="UP001300502">
    <property type="component" value="Unassembled WGS sequence"/>
</dbReference>
<reference evidence="1 2" key="1">
    <citation type="submission" date="2022-07" db="EMBL/GenBank/DDBJ databases">
        <title>Genome-wide signatures of adaptation to extreme environments.</title>
        <authorList>
            <person name="Cho C.H."/>
            <person name="Yoon H.S."/>
        </authorList>
    </citation>
    <scope>NUCLEOTIDE SEQUENCE [LARGE SCALE GENOMIC DNA]</scope>
    <source>
        <strain evidence="1 2">108.79 E11</strain>
    </source>
</reference>
<proteinExistence type="predicted"/>
<evidence type="ECO:0008006" key="3">
    <source>
        <dbReference type="Google" id="ProtNLM"/>
    </source>
</evidence>
<gene>
    <name evidence="1" type="ORF">GAYE_SCF08G3030</name>
</gene>
<accession>A0AAV9ICJ0</accession>
<evidence type="ECO:0000313" key="2">
    <source>
        <dbReference type="Proteomes" id="UP001300502"/>
    </source>
</evidence>
<dbReference type="EMBL" id="JANCYU010000028">
    <property type="protein sequence ID" value="KAK4525125.1"/>
    <property type="molecule type" value="Genomic_DNA"/>
</dbReference>
<protein>
    <recommendedName>
        <fullName evidence="3">RRM domain-containing protein</fullName>
    </recommendedName>
</protein>
<dbReference type="AlphaFoldDB" id="A0AAV9ICJ0"/>